<feature type="signal peptide" evidence="1">
    <location>
        <begin position="1"/>
        <end position="19"/>
    </location>
</feature>
<keyword evidence="1" id="KW-0732">Signal</keyword>
<evidence type="ECO:0000256" key="1">
    <source>
        <dbReference type="SAM" id="SignalP"/>
    </source>
</evidence>
<evidence type="ECO:0000313" key="3">
    <source>
        <dbReference type="Proteomes" id="UP000800036"/>
    </source>
</evidence>
<feature type="chain" id="PRO_5025475240" description="Secreted protein" evidence="1">
    <location>
        <begin position="20"/>
        <end position="181"/>
    </location>
</feature>
<proteinExistence type="predicted"/>
<gene>
    <name evidence="2" type="ORF">BU23DRAFT_475005</name>
</gene>
<dbReference type="Proteomes" id="UP000800036">
    <property type="component" value="Unassembled WGS sequence"/>
</dbReference>
<dbReference type="OrthoDB" id="3775566at2759"/>
<evidence type="ECO:0008006" key="4">
    <source>
        <dbReference type="Google" id="ProtNLM"/>
    </source>
</evidence>
<keyword evidence="3" id="KW-1185">Reference proteome</keyword>
<protein>
    <recommendedName>
        <fullName evidence="4">Secreted protein</fullName>
    </recommendedName>
</protein>
<organism evidence="2 3">
    <name type="scientific">Bimuria novae-zelandiae CBS 107.79</name>
    <dbReference type="NCBI Taxonomy" id="1447943"/>
    <lineage>
        <taxon>Eukaryota</taxon>
        <taxon>Fungi</taxon>
        <taxon>Dikarya</taxon>
        <taxon>Ascomycota</taxon>
        <taxon>Pezizomycotina</taxon>
        <taxon>Dothideomycetes</taxon>
        <taxon>Pleosporomycetidae</taxon>
        <taxon>Pleosporales</taxon>
        <taxon>Massarineae</taxon>
        <taxon>Didymosphaeriaceae</taxon>
        <taxon>Bimuria</taxon>
    </lineage>
</organism>
<reference evidence="2" key="1">
    <citation type="journal article" date="2020" name="Stud. Mycol.">
        <title>101 Dothideomycetes genomes: a test case for predicting lifestyles and emergence of pathogens.</title>
        <authorList>
            <person name="Haridas S."/>
            <person name="Albert R."/>
            <person name="Binder M."/>
            <person name="Bloem J."/>
            <person name="Labutti K."/>
            <person name="Salamov A."/>
            <person name="Andreopoulos B."/>
            <person name="Baker S."/>
            <person name="Barry K."/>
            <person name="Bills G."/>
            <person name="Bluhm B."/>
            <person name="Cannon C."/>
            <person name="Castanera R."/>
            <person name="Culley D."/>
            <person name="Daum C."/>
            <person name="Ezra D."/>
            <person name="Gonzalez J."/>
            <person name="Henrissat B."/>
            <person name="Kuo A."/>
            <person name="Liang C."/>
            <person name="Lipzen A."/>
            <person name="Lutzoni F."/>
            <person name="Magnuson J."/>
            <person name="Mondo S."/>
            <person name="Nolan M."/>
            <person name="Ohm R."/>
            <person name="Pangilinan J."/>
            <person name="Park H.-J."/>
            <person name="Ramirez L."/>
            <person name="Alfaro M."/>
            <person name="Sun H."/>
            <person name="Tritt A."/>
            <person name="Yoshinaga Y."/>
            <person name="Zwiers L.-H."/>
            <person name="Turgeon B."/>
            <person name="Goodwin S."/>
            <person name="Spatafora J."/>
            <person name="Crous P."/>
            <person name="Grigoriev I."/>
        </authorList>
    </citation>
    <scope>NUCLEOTIDE SEQUENCE</scope>
    <source>
        <strain evidence="2">CBS 107.79</strain>
    </source>
</reference>
<dbReference type="AlphaFoldDB" id="A0A6A5UY93"/>
<accession>A0A6A5UY93</accession>
<name>A0A6A5UY93_9PLEO</name>
<sequence>MIKLICLLSVTASALLARADYGGIGQIHVWNSSDWRDATPVDNVGCLGDSGKFVNSVKDADCGVFSRSAEYPYALSPKSGNCTFNDETQERNTDSIYGGSDYAYNCLKSFQSDVYDDLYTIDGFPYTFLCNGDVNCYYDAKKIPTEGQKTNLWPYRWGSQQMGITPGHVMLQLVWNKTGDL</sequence>
<dbReference type="EMBL" id="ML976703">
    <property type="protein sequence ID" value="KAF1970133.1"/>
    <property type="molecule type" value="Genomic_DNA"/>
</dbReference>
<evidence type="ECO:0000313" key="2">
    <source>
        <dbReference type="EMBL" id="KAF1970133.1"/>
    </source>
</evidence>